<organism evidence="8 9">
    <name type="scientific">Galdieria partita</name>
    <dbReference type="NCBI Taxonomy" id="83374"/>
    <lineage>
        <taxon>Eukaryota</taxon>
        <taxon>Rhodophyta</taxon>
        <taxon>Bangiophyceae</taxon>
        <taxon>Galdieriales</taxon>
        <taxon>Galdieriaceae</taxon>
        <taxon>Galdieria</taxon>
    </lineage>
</organism>
<protein>
    <recommendedName>
        <fullName evidence="6">Mediator of RNA polymerase II transcription subunit 7</fullName>
    </recommendedName>
</protein>
<evidence type="ECO:0000256" key="2">
    <source>
        <dbReference type="ARBA" id="ARBA00009994"/>
    </source>
</evidence>
<dbReference type="GO" id="GO:0070847">
    <property type="term" value="C:core mediator complex"/>
    <property type="evidence" value="ECO:0007669"/>
    <property type="project" value="TreeGrafter"/>
</dbReference>
<reference evidence="8" key="2">
    <citation type="submission" date="2022-01" db="EMBL/GenBank/DDBJ databases">
        <authorList>
            <person name="Hirooka S."/>
            <person name="Miyagishima S.Y."/>
        </authorList>
    </citation>
    <scope>NUCLEOTIDE SEQUENCE</scope>
    <source>
        <strain evidence="8">NBRC 102759</strain>
    </source>
</reference>
<proteinExistence type="inferred from homology"/>
<evidence type="ECO:0000256" key="4">
    <source>
        <dbReference type="ARBA" id="ARBA00023163"/>
    </source>
</evidence>
<feature type="region of interest" description="Disordered" evidence="7">
    <location>
        <begin position="1"/>
        <end position="40"/>
    </location>
</feature>
<dbReference type="SUPFAM" id="SSF140718">
    <property type="entry name" value="Mediator hinge subcomplex-like"/>
    <property type="match status" value="1"/>
</dbReference>
<keyword evidence="9" id="KW-1185">Reference proteome</keyword>
<evidence type="ECO:0000256" key="5">
    <source>
        <dbReference type="ARBA" id="ARBA00023242"/>
    </source>
</evidence>
<comment type="similarity">
    <text evidence="2 6">Belongs to the Mediator complex subunit 7 family.</text>
</comment>
<evidence type="ECO:0000313" key="8">
    <source>
        <dbReference type="EMBL" id="GJQ08562.1"/>
    </source>
</evidence>
<evidence type="ECO:0000256" key="1">
    <source>
        <dbReference type="ARBA" id="ARBA00004123"/>
    </source>
</evidence>
<dbReference type="PANTHER" id="PTHR21428:SF11">
    <property type="entry name" value="MEDIATOR OF RNA POLYMERASE II TRANSCRIPTION SUBUNIT 7"/>
    <property type="match status" value="1"/>
</dbReference>
<keyword evidence="6" id="KW-0010">Activator</keyword>
<dbReference type="InterPro" id="IPR037212">
    <property type="entry name" value="Med7/Med21-like"/>
</dbReference>
<dbReference type="PANTHER" id="PTHR21428">
    <property type="entry name" value="MEDIATOR OF RNA POLYMERASE II TRANSCRIPTION SUBUNIT 7"/>
    <property type="match status" value="1"/>
</dbReference>
<dbReference type="EMBL" id="BQMJ01000003">
    <property type="protein sequence ID" value="GJQ08562.1"/>
    <property type="molecule type" value="Genomic_DNA"/>
</dbReference>
<comment type="subunit">
    <text evidence="6">Component of the Mediator complex.</text>
</comment>
<dbReference type="OrthoDB" id="10253553at2759"/>
<dbReference type="GO" id="GO:0016592">
    <property type="term" value="C:mediator complex"/>
    <property type="evidence" value="ECO:0007669"/>
    <property type="project" value="InterPro"/>
</dbReference>
<comment type="caution">
    <text evidence="8">The sequence shown here is derived from an EMBL/GenBank/DDBJ whole genome shotgun (WGS) entry which is preliminary data.</text>
</comment>
<sequence length="219" mass="25791">MSSESRKAVPQFPFPPKELYEPFRDSSYIQDPPKPPDQDSEYVIFGVPRKIQREQLPSLESQGHSTLYKVTEKKTEAIKRLVLCSLKRYMNVLDNLTTLKPEWSNIEEELRRIEEQFVNIYHLLNMLRVDQAKCRLCKLFNSQVMKKEELAERLKNGRLDVLLSLQTDTRDLPFAVDWKESLDSFLSPDIPKEAHKTDQVASERYWDMRETIASILRED</sequence>
<keyword evidence="4 6" id="KW-0804">Transcription</keyword>
<evidence type="ECO:0000256" key="7">
    <source>
        <dbReference type="SAM" id="MobiDB-lite"/>
    </source>
</evidence>
<evidence type="ECO:0000313" key="9">
    <source>
        <dbReference type="Proteomes" id="UP001061958"/>
    </source>
</evidence>
<dbReference type="Gene3D" id="6.10.140.200">
    <property type="match status" value="1"/>
</dbReference>
<dbReference type="AlphaFoldDB" id="A0A9C7PRW4"/>
<dbReference type="InterPro" id="IPR044888">
    <property type="entry name" value="Mediatior_Med7_sf"/>
</dbReference>
<comment type="function">
    <text evidence="6">Component of the Mediator complex, a coactivator involved in the regulated transcription of nearly all RNA polymerase II-dependent genes. Mediator functions as a bridge to convey information from gene-specific regulatory proteins to the basal RNA polymerase II transcription machinery.</text>
</comment>
<keyword evidence="3 6" id="KW-0805">Transcription regulation</keyword>
<dbReference type="Pfam" id="PF05983">
    <property type="entry name" value="Med7"/>
    <property type="match status" value="1"/>
</dbReference>
<evidence type="ECO:0000256" key="3">
    <source>
        <dbReference type="ARBA" id="ARBA00023015"/>
    </source>
</evidence>
<comment type="subcellular location">
    <subcellularLocation>
        <location evidence="1 6">Nucleus</location>
    </subcellularLocation>
</comment>
<dbReference type="InterPro" id="IPR009244">
    <property type="entry name" value="Mediatior_Med7"/>
</dbReference>
<gene>
    <name evidence="8" type="ORF">GpartN1_g353.t1</name>
</gene>
<name>A0A9C7PRW4_9RHOD</name>
<dbReference type="GO" id="GO:0003712">
    <property type="term" value="F:transcription coregulator activity"/>
    <property type="evidence" value="ECO:0007669"/>
    <property type="project" value="InterPro"/>
</dbReference>
<dbReference type="GO" id="GO:0006357">
    <property type="term" value="P:regulation of transcription by RNA polymerase II"/>
    <property type="evidence" value="ECO:0007669"/>
    <property type="project" value="InterPro"/>
</dbReference>
<accession>A0A9C7PRW4</accession>
<evidence type="ECO:0000256" key="6">
    <source>
        <dbReference type="RuleBase" id="RU364060"/>
    </source>
</evidence>
<keyword evidence="5 6" id="KW-0539">Nucleus</keyword>
<reference evidence="8" key="1">
    <citation type="journal article" date="2022" name="Proc. Natl. Acad. Sci. U.S.A.">
        <title>Life cycle and functional genomics of the unicellular red alga Galdieria for elucidating algal and plant evolution and industrial use.</title>
        <authorList>
            <person name="Hirooka S."/>
            <person name="Itabashi T."/>
            <person name="Ichinose T.M."/>
            <person name="Onuma R."/>
            <person name="Fujiwara T."/>
            <person name="Yamashita S."/>
            <person name="Jong L.W."/>
            <person name="Tomita R."/>
            <person name="Iwane A.H."/>
            <person name="Miyagishima S.Y."/>
        </authorList>
    </citation>
    <scope>NUCLEOTIDE SEQUENCE</scope>
    <source>
        <strain evidence="8">NBRC 102759</strain>
    </source>
</reference>
<dbReference type="Proteomes" id="UP001061958">
    <property type="component" value="Unassembled WGS sequence"/>
</dbReference>